<feature type="transmembrane region" description="Helical" evidence="9">
    <location>
        <begin position="360"/>
        <end position="382"/>
    </location>
</feature>
<evidence type="ECO:0000259" key="10">
    <source>
        <dbReference type="PROSITE" id="PS51202"/>
    </source>
</evidence>
<gene>
    <name evidence="11" type="ORF">DPQ25_09485</name>
</gene>
<feature type="transmembrane region" description="Helical" evidence="9">
    <location>
        <begin position="28"/>
        <end position="46"/>
    </location>
</feature>
<evidence type="ECO:0000313" key="12">
    <source>
        <dbReference type="Proteomes" id="UP000249377"/>
    </source>
</evidence>
<dbReference type="InterPro" id="IPR036721">
    <property type="entry name" value="RCK_C_sf"/>
</dbReference>
<evidence type="ECO:0000256" key="2">
    <source>
        <dbReference type="ARBA" id="ARBA00022448"/>
    </source>
</evidence>
<dbReference type="AlphaFoldDB" id="A0A328UF26"/>
<dbReference type="SUPFAM" id="SSF116726">
    <property type="entry name" value="TrkA C-terminal domain-like"/>
    <property type="match status" value="2"/>
</dbReference>
<name>A0A328UF26_9FIRM</name>
<feature type="transmembrane region" description="Helical" evidence="9">
    <location>
        <begin position="183"/>
        <end position="209"/>
    </location>
</feature>
<evidence type="ECO:0000256" key="7">
    <source>
        <dbReference type="ARBA" id="ARBA00023065"/>
    </source>
</evidence>
<dbReference type="InterPro" id="IPR006153">
    <property type="entry name" value="Cation/H_exchanger_TM"/>
</dbReference>
<feature type="domain" description="RCK C-terminal" evidence="10">
    <location>
        <begin position="463"/>
        <end position="533"/>
    </location>
</feature>
<comment type="caution">
    <text evidence="11">The sequence shown here is derived from an EMBL/GenBank/DDBJ whole genome shotgun (WGS) entry which is preliminary data.</text>
</comment>
<keyword evidence="4" id="KW-1003">Cell membrane</keyword>
<dbReference type="PANTHER" id="PTHR32507">
    <property type="entry name" value="NA(+)/H(+) ANTIPORTER 1"/>
    <property type="match status" value="1"/>
</dbReference>
<keyword evidence="5 9" id="KW-0812">Transmembrane</keyword>
<dbReference type="RefSeq" id="WP_112332942.1">
    <property type="nucleotide sequence ID" value="NZ_JADPHD010000008.1"/>
</dbReference>
<keyword evidence="6 9" id="KW-1133">Transmembrane helix</keyword>
<dbReference type="PANTHER" id="PTHR32507:SF7">
    <property type="entry name" value="K(+)_H(+) ANTIPORTER NHAP2"/>
    <property type="match status" value="1"/>
</dbReference>
<sequence>MTTALLIVALVIIVCILCNKITSKLGIPMLLAFILLGMVFGSDGIFKIPFEDFKFAEQVCSVALIFIIFYGGFGTKWHEAKRVAAQSLLLSSVGVLLTALFTGLFCRFALRFDWLESLLIGSVLGSTDAASVFYILRSKKLNLKYGTASMLELESGSNDPWAYMLTVIILSIMDGQSSGAGEIIYMVFAQVFFGVLFGLMIAAGALWALKHVHFGTTGFDAIFVVAVALLSYALPALLGGNGYFSAYLVGIILGNKEIPGKASLVHFFDGITGLMQIMIFFLLGLLAFPSQIPHILLPSIAIAIFLTLVARPAAIMGILAPMRARMRQQLVVSWAGLRGATSIVFAIMAMVSSAETRNDVFHITFCVVLFSIGIQGSLLPWVSKKLNMIDNRGNVLRTFNDYTEESQLQFIRLTMREGHLWVGKKIRNIQLPPETRIAVILRGKEKLVPRGSTEIMAGDVLVVSALSYEDEDAVELTEFTVDDSHAWRGRTLSEIAPANQIVVLIKRRGRVVIPSGSVKIRRNDIVVVTTAQS</sequence>
<dbReference type="Gene3D" id="3.30.70.1450">
    <property type="entry name" value="Regulator of K+ conductance, C-terminal domain"/>
    <property type="match status" value="2"/>
</dbReference>
<feature type="domain" description="RCK C-terminal" evidence="10">
    <location>
        <begin position="397"/>
        <end position="462"/>
    </location>
</feature>
<evidence type="ECO:0000256" key="8">
    <source>
        <dbReference type="ARBA" id="ARBA00023136"/>
    </source>
</evidence>
<feature type="transmembrane region" description="Helical" evidence="9">
    <location>
        <begin position="55"/>
        <end position="73"/>
    </location>
</feature>
<dbReference type="PROSITE" id="PS51202">
    <property type="entry name" value="RCK_C"/>
    <property type="match status" value="2"/>
</dbReference>
<dbReference type="NCBIfam" id="NF003715">
    <property type="entry name" value="PRK05326.1-2"/>
    <property type="match status" value="1"/>
</dbReference>
<dbReference type="GO" id="GO:0015297">
    <property type="term" value="F:antiporter activity"/>
    <property type="evidence" value="ECO:0007669"/>
    <property type="project" value="UniProtKB-KW"/>
</dbReference>
<organism evidence="11 12">
    <name type="scientific">Hydrogeniiclostridium mannosilyticum</name>
    <dbReference type="NCBI Taxonomy" id="2764322"/>
    <lineage>
        <taxon>Bacteria</taxon>
        <taxon>Bacillati</taxon>
        <taxon>Bacillota</taxon>
        <taxon>Clostridia</taxon>
        <taxon>Eubacteriales</taxon>
        <taxon>Acutalibacteraceae</taxon>
        <taxon>Hydrogeniiclostridium</taxon>
    </lineage>
</organism>
<evidence type="ECO:0000256" key="5">
    <source>
        <dbReference type="ARBA" id="ARBA00022692"/>
    </source>
</evidence>
<evidence type="ECO:0000256" key="3">
    <source>
        <dbReference type="ARBA" id="ARBA00022449"/>
    </source>
</evidence>
<feature type="transmembrane region" description="Helical" evidence="9">
    <location>
        <begin position="221"/>
        <end position="253"/>
    </location>
</feature>
<keyword evidence="3" id="KW-0050">Antiport</keyword>
<feature type="transmembrane region" description="Helical" evidence="9">
    <location>
        <begin position="118"/>
        <end position="136"/>
    </location>
</feature>
<comment type="subcellular location">
    <subcellularLocation>
        <location evidence="1">Cell membrane</location>
        <topology evidence="1">Multi-pass membrane protein</topology>
    </subcellularLocation>
</comment>
<feature type="transmembrane region" description="Helical" evidence="9">
    <location>
        <begin position="85"/>
        <end position="106"/>
    </location>
</feature>
<dbReference type="GO" id="GO:0008324">
    <property type="term" value="F:monoatomic cation transmembrane transporter activity"/>
    <property type="evidence" value="ECO:0007669"/>
    <property type="project" value="InterPro"/>
</dbReference>
<feature type="transmembrane region" description="Helical" evidence="9">
    <location>
        <begin position="331"/>
        <end position="354"/>
    </location>
</feature>
<dbReference type="GO" id="GO:1902600">
    <property type="term" value="P:proton transmembrane transport"/>
    <property type="evidence" value="ECO:0007669"/>
    <property type="project" value="InterPro"/>
</dbReference>
<evidence type="ECO:0000256" key="6">
    <source>
        <dbReference type="ARBA" id="ARBA00022989"/>
    </source>
</evidence>
<keyword evidence="7" id="KW-0406">Ion transport</keyword>
<dbReference type="GO" id="GO:0006813">
    <property type="term" value="P:potassium ion transport"/>
    <property type="evidence" value="ECO:0007669"/>
    <property type="project" value="InterPro"/>
</dbReference>
<proteinExistence type="predicted"/>
<dbReference type="Proteomes" id="UP000249377">
    <property type="component" value="Unassembled WGS sequence"/>
</dbReference>
<dbReference type="GO" id="GO:0005886">
    <property type="term" value="C:plasma membrane"/>
    <property type="evidence" value="ECO:0007669"/>
    <property type="project" value="UniProtKB-SubCell"/>
</dbReference>
<protein>
    <submittedName>
        <fullName evidence="11">Potassium/proton antiporter</fullName>
    </submittedName>
</protein>
<evidence type="ECO:0000256" key="4">
    <source>
        <dbReference type="ARBA" id="ARBA00022475"/>
    </source>
</evidence>
<dbReference type="NCBIfam" id="NF003716">
    <property type="entry name" value="PRK05326.1-3"/>
    <property type="match status" value="1"/>
</dbReference>
<dbReference type="Gene3D" id="1.20.1530.20">
    <property type="match status" value="1"/>
</dbReference>
<reference evidence="11 12" key="1">
    <citation type="submission" date="2018-06" db="EMBL/GenBank/DDBJ databases">
        <title>Noncontiguous genome sequence of Ruminococcaceae bacterium ASD2818.</title>
        <authorList>
            <person name="Chaplin A.V."/>
            <person name="Sokolova S.R."/>
            <person name="Kochetkova T.O."/>
            <person name="Goltsov A.Y."/>
            <person name="Trofimov D.Y."/>
            <person name="Efimov B.A."/>
        </authorList>
    </citation>
    <scope>NUCLEOTIDE SEQUENCE [LARGE SCALE GENOMIC DNA]</scope>
    <source>
        <strain evidence="11 12">ASD2818</strain>
    </source>
</reference>
<feature type="transmembrane region" description="Helical" evidence="9">
    <location>
        <begin position="265"/>
        <end position="289"/>
    </location>
</feature>
<keyword evidence="2" id="KW-0813">Transport</keyword>
<dbReference type="Pfam" id="PF02080">
    <property type="entry name" value="TrkA_C"/>
    <property type="match status" value="2"/>
</dbReference>
<evidence type="ECO:0000256" key="1">
    <source>
        <dbReference type="ARBA" id="ARBA00004651"/>
    </source>
</evidence>
<dbReference type="InterPro" id="IPR038770">
    <property type="entry name" value="Na+/solute_symporter_sf"/>
</dbReference>
<feature type="transmembrane region" description="Helical" evidence="9">
    <location>
        <begin position="295"/>
        <end position="319"/>
    </location>
</feature>
<accession>A0A328UF26</accession>
<evidence type="ECO:0000256" key="9">
    <source>
        <dbReference type="SAM" id="Phobius"/>
    </source>
</evidence>
<dbReference type="Pfam" id="PF00999">
    <property type="entry name" value="Na_H_Exchanger"/>
    <property type="match status" value="1"/>
</dbReference>
<keyword evidence="12" id="KW-1185">Reference proteome</keyword>
<dbReference type="EMBL" id="QLYR01000006">
    <property type="protein sequence ID" value="RAQ28230.1"/>
    <property type="molecule type" value="Genomic_DNA"/>
</dbReference>
<evidence type="ECO:0000313" key="11">
    <source>
        <dbReference type="EMBL" id="RAQ28230.1"/>
    </source>
</evidence>
<keyword evidence="8 9" id="KW-0472">Membrane</keyword>
<dbReference type="InterPro" id="IPR006037">
    <property type="entry name" value="RCK_C"/>
</dbReference>